<name>A0AAC9RI19_9CLOT</name>
<keyword evidence="1" id="KW-1133">Transmembrane helix</keyword>
<evidence type="ECO:0000256" key="1">
    <source>
        <dbReference type="SAM" id="Phobius"/>
    </source>
</evidence>
<evidence type="ECO:0000313" key="3">
    <source>
        <dbReference type="Proteomes" id="UP000192478"/>
    </source>
</evidence>
<proteinExistence type="predicted"/>
<keyword evidence="1" id="KW-0472">Membrane</keyword>
<feature type="transmembrane region" description="Helical" evidence="1">
    <location>
        <begin position="36"/>
        <end position="53"/>
    </location>
</feature>
<dbReference type="AlphaFoldDB" id="A0AAC9RI19"/>
<sequence>MVDNKIKVISAVLFQFAIVGILTYCLVAGVGDTQTIIGALIGLAVGVGVNSITDI</sequence>
<organism evidence="2 3">
    <name type="scientific">Clostridium formicaceticum</name>
    <dbReference type="NCBI Taxonomy" id="1497"/>
    <lineage>
        <taxon>Bacteria</taxon>
        <taxon>Bacillati</taxon>
        <taxon>Bacillota</taxon>
        <taxon>Clostridia</taxon>
        <taxon>Eubacteriales</taxon>
        <taxon>Clostridiaceae</taxon>
        <taxon>Clostridium</taxon>
    </lineage>
</organism>
<accession>A0AAC9RI19</accession>
<dbReference type="Proteomes" id="UP000192478">
    <property type="component" value="Chromosome"/>
</dbReference>
<feature type="transmembrane region" description="Helical" evidence="1">
    <location>
        <begin position="12"/>
        <end position="30"/>
    </location>
</feature>
<dbReference type="EMBL" id="CP020559">
    <property type="protein sequence ID" value="ARE87409.1"/>
    <property type="molecule type" value="Genomic_DNA"/>
</dbReference>
<evidence type="ECO:0000313" key="2">
    <source>
        <dbReference type="EMBL" id="ARE87409.1"/>
    </source>
</evidence>
<gene>
    <name evidence="2" type="ORF">CLFO_18090</name>
</gene>
<reference evidence="2 3" key="1">
    <citation type="submission" date="2017-03" db="EMBL/GenBank/DDBJ databases">
        <title>Complete sequence of Clostridium formicaceticum DSM 92.</title>
        <authorList>
            <person name="Poehlein A."/>
            <person name="Karl M."/>
            <person name="Bengelsdorf F.R."/>
            <person name="Duerre P."/>
            <person name="Daniel R."/>
        </authorList>
    </citation>
    <scope>NUCLEOTIDE SEQUENCE [LARGE SCALE GENOMIC DNA]</scope>
    <source>
        <strain evidence="2 3">DSM 92</strain>
    </source>
</reference>
<protein>
    <submittedName>
        <fullName evidence="2">Uncharacterized protein</fullName>
    </submittedName>
</protein>
<keyword evidence="1" id="KW-0812">Transmembrane</keyword>